<feature type="non-terminal residue" evidence="3">
    <location>
        <position position="1"/>
    </location>
</feature>
<keyword evidence="2" id="KW-0472">Membrane</keyword>
<evidence type="ECO:0000313" key="3">
    <source>
        <dbReference type="EMBL" id="TVU48413.1"/>
    </source>
</evidence>
<gene>
    <name evidence="3" type="ORF">EJB05_08049</name>
</gene>
<sequence>MAFPSGDRRHFVRNGLPLLTKDILGVPYATTASFPLLGAGASLIRASRDAARPRRRPCLPPILFSGGGLLRRWPPNKTVRGTRDDLGTYPRTPEPTETMPLATMKQRAATILGDSEMQSRFLFLQVSRCLRDIHFSLVEKRGHGKGEEEGEEQMNEGYNITPGI</sequence>
<feature type="region of interest" description="Disordered" evidence="1">
    <location>
        <begin position="142"/>
        <end position="164"/>
    </location>
</feature>
<keyword evidence="4" id="KW-1185">Reference proteome</keyword>
<protein>
    <submittedName>
        <fullName evidence="3">Uncharacterized protein</fullName>
    </submittedName>
</protein>
<dbReference type="Gramene" id="TVU48413">
    <property type="protein sequence ID" value="TVU48413"/>
    <property type="gene ID" value="EJB05_08049"/>
</dbReference>
<feature type="transmembrane region" description="Helical" evidence="2">
    <location>
        <begin position="26"/>
        <end position="46"/>
    </location>
</feature>
<dbReference type="AlphaFoldDB" id="A0A5J9WK13"/>
<evidence type="ECO:0000256" key="1">
    <source>
        <dbReference type="SAM" id="MobiDB-lite"/>
    </source>
</evidence>
<proteinExistence type="predicted"/>
<keyword evidence="2" id="KW-1133">Transmembrane helix</keyword>
<name>A0A5J9WK13_9POAL</name>
<reference evidence="3 4" key="1">
    <citation type="journal article" date="2019" name="Sci. Rep.">
        <title>A high-quality genome of Eragrostis curvula grass provides insights into Poaceae evolution and supports new strategies to enhance forage quality.</title>
        <authorList>
            <person name="Carballo J."/>
            <person name="Santos B.A.C.M."/>
            <person name="Zappacosta D."/>
            <person name="Garbus I."/>
            <person name="Selva J.P."/>
            <person name="Gallo C.A."/>
            <person name="Diaz A."/>
            <person name="Albertini E."/>
            <person name="Caccamo M."/>
            <person name="Echenique V."/>
        </authorList>
    </citation>
    <scope>NUCLEOTIDE SEQUENCE [LARGE SCALE GENOMIC DNA]</scope>
    <source>
        <strain evidence="4">cv. Victoria</strain>
        <tissue evidence="3">Leaf</tissue>
    </source>
</reference>
<evidence type="ECO:0000313" key="4">
    <source>
        <dbReference type="Proteomes" id="UP000324897"/>
    </source>
</evidence>
<dbReference type="Proteomes" id="UP000324897">
    <property type="component" value="Chromosome 5"/>
</dbReference>
<accession>A0A5J9WK13</accession>
<organism evidence="3 4">
    <name type="scientific">Eragrostis curvula</name>
    <name type="common">weeping love grass</name>
    <dbReference type="NCBI Taxonomy" id="38414"/>
    <lineage>
        <taxon>Eukaryota</taxon>
        <taxon>Viridiplantae</taxon>
        <taxon>Streptophyta</taxon>
        <taxon>Embryophyta</taxon>
        <taxon>Tracheophyta</taxon>
        <taxon>Spermatophyta</taxon>
        <taxon>Magnoliopsida</taxon>
        <taxon>Liliopsida</taxon>
        <taxon>Poales</taxon>
        <taxon>Poaceae</taxon>
        <taxon>PACMAD clade</taxon>
        <taxon>Chloridoideae</taxon>
        <taxon>Eragrostideae</taxon>
        <taxon>Eragrostidinae</taxon>
        <taxon>Eragrostis</taxon>
    </lineage>
</organism>
<comment type="caution">
    <text evidence="3">The sequence shown here is derived from an EMBL/GenBank/DDBJ whole genome shotgun (WGS) entry which is preliminary data.</text>
</comment>
<dbReference type="EMBL" id="RWGY01000004">
    <property type="protein sequence ID" value="TVU48413.1"/>
    <property type="molecule type" value="Genomic_DNA"/>
</dbReference>
<keyword evidence="2" id="KW-0812">Transmembrane</keyword>
<evidence type="ECO:0000256" key="2">
    <source>
        <dbReference type="SAM" id="Phobius"/>
    </source>
</evidence>